<comment type="caution">
    <text evidence="1">The sequence shown here is derived from an EMBL/GenBank/DDBJ whole genome shotgun (WGS) entry which is preliminary data.</text>
</comment>
<keyword evidence="2" id="KW-1185">Reference proteome</keyword>
<gene>
    <name evidence="1" type="ORF">ACIRA0001_1923</name>
</gene>
<name>A0ABM9YMV5_ACIRA</name>
<dbReference type="Proteomes" id="UP000018419">
    <property type="component" value="Unassembled WGS sequence"/>
</dbReference>
<organism evidence="1 2">
    <name type="scientific">Acinetobacter radioresistens SK82</name>
    <dbReference type="NCBI Taxonomy" id="596318"/>
    <lineage>
        <taxon>Bacteria</taxon>
        <taxon>Pseudomonadati</taxon>
        <taxon>Pseudomonadota</taxon>
        <taxon>Gammaproteobacteria</taxon>
        <taxon>Moraxellales</taxon>
        <taxon>Moraxellaceae</taxon>
        <taxon>Acinetobacter</taxon>
    </lineage>
</organism>
<evidence type="ECO:0000313" key="1">
    <source>
        <dbReference type="EMBL" id="EET82401.1"/>
    </source>
</evidence>
<protein>
    <submittedName>
        <fullName evidence="1">Uncharacterized protein</fullName>
    </submittedName>
</protein>
<dbReference type="EMBL" id="ACVR01000039">
    <property type="protein sequence ID" value="EET82401.1"/>
    <property type="molecule type" value="Genomic_DNA"/>
</dbReference>
<accession>A0ABM9YMV5</accession>
<sequence length="143" mass="16477">MSTSETVPLEDGFLWSDEFEWKPIEQKQSRAIDEQSRAIDGSLIIQEGRKKAGRSIVLEPADNTMGWIKRRDLRKVQDWSALSEQFILAFEYQHDRREFHVIFNHEAGALEAAPVKGIPSVSEDDYYNVTLRFIEVGELYSGN</sequence>
<evidence type="ECO:0000313" key="2">
    <source>
        <dbReference type="Proteomes" id="UP000018419"/>
    </source>
</evidence>
<reference evidence="1 2" key="1">
    <citation type="submission" date="2009-07" db="EMBL/GenBank/DDBJ databases">
        <authorList>
            <person name="Madupu R."/>
            <person name="Durkin A.S."/>
            <person name="Torralba M."/>
            <person name="Methe B."/>
            <person name="Sutton G.G."/>
            <person name="Strausberg R.L."/>
            <person name="Nelson K.E."/>
        </authorList>
    </citation>
    <scope>NUCLEOTIDE SEQUENCE [LARGE SCALE GENOMIC DNA]</scope>
    <source>
        <strain evidence="1 2">SK82</strain>
    </source>
</reference>
<proteinExistence type="predicted"/>